<dbReference type="EMBL" id="BMAT01012918">
    <property type="protein sequence ID" value="GFS02019.1"/>
    <property type="molecule type" value="Genomic_DNA"/>
</dbReference>
<reference evidence="2 3" key="1">
    <citation type="journal article" date="2021" name="Elife">
        <title>Chloroplast acquisition without the gene transfer in kleptoplastic sea slugs, Plakobranchus ocellatus.</title>
        <authorList>
            <person name="Maeda T."/>
            <person name="Takahashi S."/>
            <person name="Yoshida T."/>
            <person name="Shimamura S."/>
            <person name="Takaki Y."/>
            <person name="Nagai Y."/>
            <person name="Toyoda A."/>
            <person name="Suzuki Y."/>
            <person name="Arimoto A."/>
            <person name="Ishii H."/>
            <person name="Satoh N."/>
            <person name="Nishiyama T."/>
            <person name="Hasebe M."/>
            <person name="Maruyama T."/>
            <person name="Minagawa J."/>
            <person name="Obokata J."/>
            <person name="Shigenobu S."/>
        </authorList>
    </citation>
    <scope>NUCLEOTIDE SEQUENCE [LARGE SCALE GENOMIC DNA]</scope>
</reference>
<gene>
    <name evidence="2" type="ORF">ElyMa_006435900</name>
</gene>
<keyword evidence="1" id="KW-1133">Transmembrane helix</keyword>
<proteinExistence type="predicted"/>
<name>A0AAV4HYQ4_9GAST</name>
<dbReference type="AlphaFoldDB" id="A0AAV4HYQ4"/>
<protein>
    <submittedName>
        <fullName evidence="2">Uncharacterized protein</fullName>
    </submittedName>
</protein>
<dbReference type="Proteomes" id="UP000762676">
    <property type="component" value="Unassembled WGS sequence"/>
</dbReference>
<accession>A0AAV4HYQ4</accession>
<keyword evidence="3" id="KW-1185">Reference proteome</keyword>
<keyword evidence="1" id="KW-0812">Transmembrane</keyword>
<organism evidence="2 3">
    <name type="scientific">Elysia marginata</name>
    <dbReference type="NCBI Taxonomy" id="1093978"/>
    <lineage>
        <taxon>Eukaryota</taxon>
        <taxon>Metazoa</taxon>
        <taxon>Spiralia</taxon>
        <taxon>Lophotrochozoa</taxon>
        <taxon>Mollusca</taxon>
        <taxon>Gastropoda</taxon>
        <taxon>Heterobranchia</taxon>
        <taxon>Euthyneura</taxon>
        <taxon>Panpulmonata</taxon>
        <taxon>Sacoglossa</taxon>
        <taxon>Placobranchoidea</taxon>
        <taxon>Plakobranchidae</taxon>
        <taxon>Elysia</taxon>
    </lineage>
</organism>
<evidence type="ECO:0000256" key="1">
    <source>
        <dbReference type="SAM" id="Phobius"/>
    </source>
</evidence>
<sequence>MKLDPCRFSIPRNAPKSHESSLSFLSAYCSRPSDCPLRGRSSKGLLVVIVVVVVVVVVVVAVRLLVVVIVPVLVVVESERKTLKHRFTLCLYL</sequence>
<feature type="transmembrane region" description="Helical" evidence="1">
    <location>
        <begin position="46"/>
        <end position="76"/>
    </location>
</feature>
<keyword evidence="1" id="KW-0472">Membrane</keyword>
<evidence type="ECO:0000313" key="3">
    <source>
        <dbReference type="Proteomes" id="UP000762676"/>
    </source>
</evidence>
<evidence type="ECO:0000313" key="2">
    <source>
        <dbReference type="EMBL" id="GFS02019.1"/>
    </source>
</evidence>
<comment type="caution">
    <text evidence="2">The sequence shown here is derived from an EMBL/GenBank/DDBJ whole genome shotgun (WGS) entry which is preliminary data.</text>
</comment>